<name>A0A1Z5JG12_FISSO</name>
<dbReference type="OrthoDB" id="10252587at2759"/>
<evidence type="ECO:0000313" key="7">
    <source>
        <dbReference type="Proteomes" id="UP000198406"/>
    </source>
</evidence>
<evidence type="ECO:0000256" key="2">
    <source>
        <dbReference type="ARBA" id="ARBA00006677"/>
    </source>
</evidence>
<comment type="subcellular location">
    <subcellularLocation>
        <location evidence="1">Nucleus</location>
    </subcellularLocation>
</comment>
<dbReference type="SUPFAM" id="SSF158573">
    <property type="entry name" value="GINS helical bundle-like"/>
    <property type="match status" value="1"/>
</dbReference>
<comment type="caution">
    <text evidence="6">The sequence shown here is derived from an EMBL/GenBank/DDBJ whole genome shotgun (WGS) entry which is preliminary data.</text>
</comment>
<dbReference type="AlphaFoldDB" id="A0A1Z5JG12"/>
<keyword evidence="3" id="KW-0235">DNA replication</keyword>
<protein>
    <submittedName>
        <fullName evidence="6">GINS complex subunit 1</fullName>
    </submittedName>
</protein>
<evidence type="ECO:0000313" key="6">
    <source>
        <dbReference type="EMBL" id="GAX12947.1"/>
    </source>
</evidence>
<gene>
    <name evidence="6" type="ORF">FisN_22Hh238</name>
</gene>
<dbReference type="InParanoid" id="A0A1Z5JG12"/>
<proteinExistence type="inferred from homology"/>
<evidence type="ECO:0000256" key="3">
    <source>
        <dbReference type="ARBA" id="ARBA00022705"/>
    </source>
</evidence>
<dbReference type="EMBL" id="BDSP01000059">
    <property type="protein sequence ID" value="GAX12947.1"/>
    <property type="molecule type" value="Genomic_DNA"/>
</dbReference>
<dbReference type="InterPro" id="IPR005339">
    <property type="entry name" value="GINS_Psf1"/>
</dbReference>
<evidence type="ECO:0000256" key="4">
    <source>
        <dbReference type="ARBA" id="ARBA00023242"/>
    </source>
</evidence>
<dbReference type="PANTHER" id="PTHR12914">
    <property type="entry name" value="PARTNER OF SLD5"/>
    <property type="match status" value="1"/>
</dbReference>
<comment type="similarity">
    <text evidence="2">Belongs to the GINS1/PSF1 family.</text>
</comment>
<dbReference type="InterPro" id="IPR036224">
    <property type="entry name" value="GINS_bundle-like_dom_sf"/>
</dbReference>
<dbReference type="PANTHER" id="PTHR12914:SF2">
    <property type="entry name" value="DNA REPLICATION COMPLEX GINS PROTEIN PSF1"/>
    <property type="match status" value="1"/>
</dbReference>
<dbReference type="Proteomes" id="UP000198406">
    <property type="component" value="Unassembled WGS sequence"/>
</dbReference>
<keyword evidence="4" id="KW-0539">Nucleus</keyword>
<dbReference type="Pfam" id="PF05916">
    <property type="entry name" value="Sld5"/>
    <property type="match status" value="1"/>
</dbReference>
<dbReference type="InterPro" id="IPR021151">
    <property type="entry name" value="GINS_A"/>
</dbReference>
<dbReference type="GO" id="GO:0000811">
    <property type="term" value="C:GINS complex"/>
    <property type="evidence" value="ECO:0007669"/>
    <property type="project" value="InterPro"/>
</dbReference>
<sequence>MDFGRYGRELLLELKRSNAAYNDTLVSSCLQDLNLHVRALGDQVAAASRDQEASTDGKPKLSMSVRPSILLQEAAIHRNKRCLLTYHWVRLQRIQKQYWSPRQEDNEEQQQLGPAEEEFLQAYQQLHQRYAQNTLPFVDDLRAHAGLPPLNTERVLLRVVTVPTEGPVVLASGVSVEFRVGATHFLPWNDVEEWVRKGHLRLLTGEEHNE</sequence>
<organism evidence="6 7">
    <name type="scientific">Fistulifera solaris</name>
    <name type="common">Oleaginous diatom</name>
    <dbReference type="NCBI Taxonomy" id="1519565"/>
    <lineage>
        <taxon>Eukaryota</taxon>
        <taxon>Sar</taxon>
        <taxon>Stramenopiles</taxon>
        <taxon>Ochrophyta</taxon>
        <taxon>Bacillariophyta</taxon>
        <taxon>Bacillariophyceae</taxon>
        <taxon>Bacillariophycidae</taxon>
        <taxon>Naviculales</taxon>
        <taxon>Naviculaceae</taxon>
        <taxon>Fistulifera</taxon>
    </lineage>
</organism>
<evidence type="ECO:0000259" key="5">
    <source>
        <dbReference type="Pfam" id="PF05916"/>
    </source>
</evidence>
<dbReference type="CDD" id="cd11710">
    <property type="entry name" value="GINS_A_psf1"/>
    <property type="match status" value="1"/>
</dbReference>
<keyword evidence="7" id="KW-1185">Reference proteome</keyword>
<accession>A0A1Z5JG12</accession>
<dbReference type="Gene3D" id="1.20.58.1030">
    <property type="match status" value="1"/>
</dbReference>
<reference evidence="6 7" key="1">
    <citation type="journal article" date="2015" name="Plant Cell">
        <title>Oil accumulation by the oleaginous diatom Fistulifera solaris as revealed by the genome and transcriptome.</title>
        <authorList>
            <person name="Tanaka T."/>
            <person name="Maeda Y."/>
            <person name="Veluchamy A."/>
            <person name="Tanaka M."/>
            <person name="Abida H."/>
            <person name="Marechal E."/>
            <person name="Bowler C."/>
            <person name="Muto M."/>
            <person name="Sunaga Y."/>
            <person name="Tanaka M."/>
            <person name="Yoshino T."/>
            <person name="Taniguchi T."/>
            <person name="Fukuda Y."/>
            <person name="Nemoto M."/>
            <person name="Matsumoto M."/>
            <person name="Wong P.S."/>
            <person name="Aburatani S."/>
            <person name="Fujibuchi W."/>
        </authorList>
    </citation>
    <scope>NUCLEOTIDE SEQUENCE [LARGE SCALE GENOMIC DNA]</scope>
    <source>
        <strain evidence="6 7">JPCC DA0580</strain>
    </source>
</reference>
<evidence type="ECO:0000256" key="1">
    <source>
        <dbReference type="ARBA" id="ARBA00004123"/>
    </source>
</evidence>
<feature type="domain" description="GINS subunit" evidence="5">
    <location>
        <begin position="74"/>
        <end position="133"/>
    </location>
</feature>
<dbReference type="GO" id="GO:1902983">
    <property type="term" value="P:DNA strand elongation involved in mitotic DNA replication"/>
    <property type="evidence" value="ECO:0007669"/>
    <property type="project" value="TreeGrafter"/>
</dbReference>